<proteinExistence type="predicted"/>
<feature type="DNA-binding region" description="OmpR/PhoB-type" evidence="4">
    <location>
        <begin position="34"/>
        <end position="134"/>
    </location>
</feature>
<keyword evidence="3" id="KW-0804">Transcription</keyword>
<dbReference type="AlphaFoldDB" id="A0A7X3IM19"/>
<dbReference type="SMART" id="SM00862">
    <property type="entry name" value="Trans_reg_C"/>
    <property type="match status" value="1"/>
</dbReference>
<sequence length="427" mass="49318">MILVYREPMDRAIENWSYTRIRHMSYNRMTKTNGYGEERSGMAYLEFDPSDYSVTFQSETITLLAKEYALLRFLYQHAGQTFTREQLLDQVWPMEYPVERTVDDHIYRLRKKLKRWSARVQLGTVRGLGYSLALKEAPVLAVPSLTDSGLQQQIRQLLDTYQLLGQSKAMLALANQQEVLGVSIDSLHLNFLHFVQADLEGLMQASEADGPGVLYWLLASYYSYYYEPQQCLGYFEHAIRARILPYEMQRELELLNILGLYADNGRMAEDLERVQEAYRVIDGLDGELDSFRVHIASVEMYIHLKARNEQEAERCSVAIEKMLAEAPYLREICTYHGLKGRLLLLQGRRSEAATAFEHGLAVGEEAHNMPLLVHSVIGTLDFLENVQGDPMLQRKFRARLVEFDRIYELSMHKKPIELAIERILGSV</sequence>
<dbReference type="Pfam" id="PF00486">
    <property type="entry name" value="Trans_reg_C"/>
    <property type="match status" value="1"/>
</dbReference>
<evidence type="ECO:0000256" key="4">
    <source>
        <dbReference type="PROSITE-ProRule" id="PRU01091"/>
    </source>
</evidence>
<organism evidence="6 7">
    <name type="scientific">Paenibacillus dendrobii</name>
    <dbReference type="NCBI Taxonomy" id="2691084"/>
    <lineage>
        <taxon>Bacteria</taxon>
        <taxon>Bacillati</taxon>
        <taxon>Bacillota</taxon>
        <taxon>Bacilli</taxon>
        <taxon>Bacillales</taxon>
        <taxon>Paenibacillaceae</taxon>
        <taxon>Paenibacillus</taxon>
    </lineage>
</organism>
<dbReference type="CDD" id="cd00383">
    <property type="entry name" value="trans_reg_C"/>
    <property type="match status" value="1"/>
</dbReference>
<protein>
    <submittedName>
        <fullName evidence="6">Winged helix family transcriptional regulator</fullName>
    </submittedName>
</protein>
<evidence type="ECO:0000313" key="7">
    <source>
        <dbReference type="Proteomes" id="UP000460318"/>
    </source>
</evidence>
<dbReference type="GO" id="GO:0003677">
    <property type="term" value="F:DNA binding"/>
    <property type="evidence" value="ECO:0007669"/>
    <property type="project" value="UniProtKB-UniRule"/>
</dbReference>
<comment type="caution">
    <text evidence="6">The sequence shown here is derived from an EMBL/GenBank/DDBJ whole genome shotgun (WGS) entry which is preliminary data.</text>
</comment>
<keyword evidence="2 4" id="KW-0238">DNA-binding</keyword>
<dbReference type="PROSITE" id="PS51755">
    <property type="entry name" value="OMPR_PHOB"/>
    <property type="match status" value="1"/>
</dbReference>
<evidence type="ECO:0000256" key="2">
    <source>
        <dbReference type="ARBA" id="ARBA00023125"/>
    </source>
</evidence>
<reference evidence="6 7" key="1">
    <citation type="submission" date="2019-12" db="EMBL/GenBank/DDBJ databases">
        <title>Paenibacillus sp. nov., an endophytic bacterium isolated from the stem of Dendrobium.</title>
        <authorList>
            <person name="Zhao R."/>
        </authorList>
    </citation>
    <scope>NUCLEOTIDE SEQUENCE [LARGE SCALE GENOMIC DNA]</scope>
    <source>
        <strain evidence="6 7">HJL G12</strain>
    </source>
</reference>
<dbReference type="SUPFAM" id="SSF46894">
    <property type="entry name" value="C-terminal effector domain of the bipartite response regulators"/>
    <property type="match status" value="1"/>
</dbReference>
<keyword evidence="1" id="KW-0805">Transcription regulation</keyword>
<dbReference type="GO" id="GO:0000160">
    <property type="term" value="P:phosphorelay signal transduction system"/>
    <property type="evidence" value="ECO:0007669"/>
    <property type="project" value="InterPro"/>
</dbReference>
<evidence type="ECO:0000256" key="1">
    <source>
        <dbReference type="ARBA" id="ARBA00023015"/>
    </source>
</evidence>
<dbReference type="InterPro" id="IPR016032">
    <property type="entry name" value="Sig_transdc_resp-reg_C-effctor"/>
</dbReference>
<evidence type="ECO:0000313" key="6">
    <source>
        <dbReference type="EMBL" id="MWV46439.1"/>
    </source>
</evidence>
<keyword evidence="7" id="KW-1185">Reference proteome</keyword>
<gene>
    <name evidence="6" type="ORF">GRF59_22805</name>
</gene>
<dbReference type="InterPro" id="IPR001867">
    <property type="entry name" value="OmpR/PhoB-type_DNA-bd"/>
</dbReference>
<name>A0A7X3IM19_9BACL</name>
<feature type="domain" description="OmpR/PhoB-type" evidence="5">
    <location>
        <begin position="34"/>
        <end position="134"/>
    </location>
</feature>
<dbReference type="Proteomes" id="UP000460318">
    <property type="component" value="Unassembled WGS sequence"/>
</dbReference>
<accession>A0A7X3IM19</accession>
<dbReference type="InterPro" id="IPR036388">
    <property type="entry name" value="WH-like_DNA-bd_sf"/>
</dbReference>
<dbReference type="Gene3D" id="1.10.10.10">
    <property type="entry name" value="Winged helix-like DNA-binding domain superfamily/Winged helix DNA-binding domain"/>
    <property type="match status" value="1"/>
</dbReference>
<dbReference type="GO" id="GO:0006355">
    <property type="term" value="P:regulation of DNA-templated transcription"/>
    <property type="evidence" value="ECO:0007669"/>
    <property type="project" value="InterPro"/>
</dbReference>
<dbReference type="EMBL" id="WUBI01000004">
    <property type="protein sequence ID" value="MWV46439.1"/>
    <property type="molecule type" value="Genomic_DNA"/>
</dbReference>
<evidence type="ECO:0000256" key="3">
    <source>
        <dbReference type="ARBA" id="ARBA00023163"/>
    </source>
</evidence>
<evidence type="ECO:0000259" key="5">
    <source>
        <dbReference type="PROSITE" id="PS51755"/>
    </source>
</evidence>